<dbReference type="Proteomes" id="UP000244905">
    <property type="component" value="Unassembled WGS sequence"/>
</dbReference>
<proteinExistence type="predicted"/>
<dbReference type="RefSeq" id="WP_107032168.1">
    <property type="nucleotide sequence ID" value="NZ_CAPDHO010000004.1"/>
</dbReference>
<sequence length="210" mass="24850">MDIAVMISTILIIGFVMFACLKIVNRKVLQAERILIEQYPTWQNFNKNLDRNLSKVIIGSSYAYRHRKTFEADRHWCLPKDNISAQFEILKHFYSIIKTNGEVNLILSRFEIQERPKNVYLPFHYRILQPALLPTNKHGKYLYYPILNIGWAVQILNIRCFNNRKSKASNEEIIIPSETEDIIKEIQEFCNSRDLKFKLIVPDVNYQIEL</sequence>
<gene>
    <name evidence="2" type="ORF">C5O23_06630</name>
</gene>
<name>A0A2V1IK84_9BACT</name>
<keyword evidence="1" id="KW-0472">Membrane</keyword>
<organism evidence="2 3">
    <name type="scientific">Duncaniella muris</name>
    <dbReference type="NCBI Taxonomy" id="2094150"/>
    <lineage>
        <taxon>Bacteria</taxon>
        <taxon>Pseudomonadati</taxon>
        <taxon>Bacteroidota</taxon>
        <taxon>Bacteroidia</taxon>
        <taxon>Bacteroidales</taxon>
        <taxon>Muribaculaceae</taxon>
        <taxon>Duncaniella</taxon>
    </lineage>
</organism>
<keyword evidence="1" id="KW-1133">Transmembrane helix</keyword>
<keyword evidence="1" id="KW-0812">Transmembrane</keyword>
<comment type="caution">
    <text evidence="2">The sequence shown here is derived from an EMBL/GenBank/DDBJ whole genome shotgun (WGS) entry which is preliminary data.</text>
</comment>
<accession>A0A2V1IK84</accession>
<dbReference type="GeneID" id="82526018"/>
<reference evidence="3" key="1">
    <citation type="submission" date="2018-02" db="EMBL/GenBank/DDBJ databases">
        <authorList>
            <person name="Clavel T."/>
            <person name="Strowig T."/>
        </authorList>
    </citation>
    <scope>NUCLEOTIDE SEQUENCE [LARGE SCALE GENOMIC DNA]</scope>
    <source>
        <strain evidence="3">DSM 103720</strain>
    </source>
</reference>
<dbReference type="AlphaFoldDB" id="A0A2V1IK84"/>
<keyword evidence="3" id="KW-1185">Reference proteome</keyword>
<evidence type="ECO:0000313" key="3">
    <source>
        <dbReference type="Proteomes" id="UP000244905"/>
    </source>
</evidence>
<dbReference type="EMBL" id="PUEC01000012">
    <property type="protein sequence ID" value="PWB02511.1"/>
    <property type="molecule type" value="Genomic_DNA"/>
</dbReference>
<protein>
    <submittedName>
        <fullName evidence="2">Uncharacterized protein</fullName>
    </submittedName>
</protein>
<feature type="transmembrane region" description="Helical" evidence="1">
    <location>
        <begin position="6"/>
        <end position="24"/>
    </location>
</feature>
<evidence type="ECO:0000313" key="2">
    <source>
        <dbReference type="EMBL" id="PWB02511.1"/>
    </source>
</evidence>
<evidence type="ECO:0000256" key="1">
    <source>
        <dbReference type="SAM" id="Phobius"/>
    </source>
</evidence>